<dbReference type="InterPro" id="IPR036097">
    <property type="entry name" value="HisK_dim/P_sf"/>
</dbReference>
<dbReference type="SUPFAM" id="SSF55785">
    <property type="entry name" value="PYP-like sensor domain (PAS domain)"/>
    <property type="match status" value="1"/>
</dbReference>
<dbReference type="PANTHER" id="PTHR43065">
    <property type="entry name" value="SENSOR HISTIDINE KINASE"/>
    <property type="match status" value="1"/>
</dbReference>
<dbReference type="PANTHER" id="PTHR43065:SF42">
    <property type="entry name" value="TWO-COMPONENT SENSOR PPRA"/>
    <property type="match status" value="1"/>
</dbReference>
<dbReference type="CDD" id="cd06225">
    <property type="entry name" value="HAMP"/>
    <property type="match status" value="1"/>
</dbReference>
<dbReference type="Pfam" id="PF08448">
    <property type="entry name" value="PAS_4"/>
    <property type="match status" value="1"/>
</dbReference>
<dbReference type="eggNOG" id="COG2204">
    <property type="taxonomic scope" value="Bacteria"/>
</dbReference>
<proteinExistence type="predicted"/>
<dbReference type="InterPro" id="IPR001789">
    <property type="entry name" value="Sig_transdc_resp-reg_receiver"/>
</dbReference>
<protein>
    <recommendedName>
        <fullName evidence="3">histidine kinase</fullName>
        <ecNumber evidence="3">2.7.13.3</ecNumber>
    </recommendedName>
</protein>
<dbReference type="InterPro" id="IPR036890">
    <property type="entry name" value="HATPase_C_sf"/>
</dbReference>
<comment type="subcellular location">
    <subcellularLocation>
        <location evidence="2">Membrane</location>
    </subcellularLocation>
</comment>
<dbReference type="CDD" id="cd00156">
    <property type="entry name" value="REC"/>
    <property type="match status" value="1"/>
</dbReference>
<keyword evidence="5" id="KW-0808">Transferase</keyword>
<evidence type="ECO:0000259" key="9">
    <source>
        <dbReference type="PROSITE" id="PS50109"/>
    </source>
</evidence>
<feature type="domain" description="HAMP" evidence="12">
    <location>
        <begin position="191"/>
        <end position="243"/>
    </location>
</feature>
<feature type="domain" description="Response regulatory" evidence="10">
    <location>
        <begin position="645"/>
        <end position="761"/>
    </location>
</feature>
<evidence type="ECO:0000259" key="12">
    <source>
        <dbReference type="PROSITE" id="PS50885"/>
    </source>
</evidence>
<dbReference type="RefSeq" id="WP_015402970.1">
    <property type="nucleotide sequence ID" value="NC_020304.1"/>
</dbReference>
<dbReference type="InterPro" id="IPR005467">
    <property type="entry name" value="His_kinase_dom"/>
</dbReference>
<dbReference type="InterPro" id="IPR004358">
    <property type="entry name" value="Sig_transdc_His_kin-like_C"/>
</dbReference>
<evidence type="ECO:0000256" key="4">
    <source>
        <dbReference type="ARBA" id="ARBA00022553"/>
    </source>
</evidence>
<dbReference type="Gene3D" id="1.10.287.130">
    <property type="match status" value="1"/>
</dbReference>
<dbReference type="SMART" id="SM00448">
    <property type="entry name" value="REC"/>
    <property type="match status" value="1"/>
</dbReference>
<dbReference type="eggNOG" id="COG5000">
    <property type="taxonomic scope" value="Bacteria"/>
</dbReference>
<evidence type="ECO:0000259" key="11">
    <source>
        <dbReference type="PROSITE" id="PS50112"/>
    </source>
</evidence>
<keyword evidence="6" id="KW-0418">Kinase</keyword>
<dbReference type="InterPro" id="IPR035965">
    <property type="entry name" value="PAS-like_dom_sf"/>
</dbReference>
<dbReference type="SMART" id="SM00388">
    <property type="entry name" value="HisKA"/>
    <property type="match status" value="1"/>
</dbReference>
<feature type="transmembrane region" description="Helical" evidence="8">
    <location>
        <begin position="12"/>
        <end position="32"/>
    </location>
</feature>
<dbReference type="Pfam" id="PF00672">
    <property type="entry name" value="HAMP"/>
    <property type="match status" value="1"/>
</dbReference>
<dbReference type="OrthoDB" id="9812395at2"/>
<evidence type="ECO:0000256" key="6">
    <source>
        <dbReference type="ARBA" id="ARBA00022777"/>
    </source>
</evidence>
<feature type="transmembrane region" description="Helical" evidence="8">
    <location>
        <begin position="167"/>
        <end position="189"/>
    </location>
</feature>
<dbReference type="PROSITE" id="PS50109">
    <property type="entry name" value="HIS_KIN"/>
    <property type="match status" value="1"/>
</dbReference>
<dbReference type="SUPFAM" id="SSF158472">
    <property type="entry name" value="HAMP domain-like"/>
    <property type="match status" value="1"/>
</dbReference>
<dbReference type="GO" id="GO:0000155">
    <property type="term" value="F:phosphorelay sensor kinase activity"/>
    <property type="evidence" value="ECO:0007669"/>
    <property type="project" value="InterPro"/>
</dbReference>
<gene>
    <name evidence="13" type="ordered locus">UWK_00694</name>
</gene>
<dbReference type="InterPro" id="IPR000014">
    <property type="entry name" value="PAS"/>
</dbReference>
<feature type="domain" description="Histidine kinase" evidence="9">
    <location>
        <begin position="387"/>
        <end position="622"/>
    </location>
</feature>
<dbReference type="Pfam" id="PF00072">
    <property type="entry name" value="Response_reg"/>
    <property type="match status" value="1"/>
</dbReference>
<dbReference type="Gene3D" id="3.30.565.10">
    <property type="entry name" value="Histidine kinase-like ATPase, C-terminal domain"/>
    <property type="match status" value="1"/>
</dbReference>
<dbReference type="PROSITE" id="PS50885">
    <property type="entry name" value="HAMP"/>
    <property type="match status" value="1"/>
</dbReference>
<keyword evidence="8" id="KW-0812">Transmembrane</keyword>
<reference evidence="14" key="1">
    <citation type="journal article" date="2013" name="Stand. Genomic Sci.">
        <title>Complete genome sequence of Desulfocapsa sulfexigens, a marine deltaproteobacterium specialized in disproportionating inorganic sulfur compounds.</title>
        <authorList>
            <person name="Finster K.W."/>
            <person name="Kjeldsen K.U."/>
            <person name="Kube M."/>
            <person name="Reinhardt R."/>
            <person name="Mussmann M."/>
            <person name="Amann R."/>
            <person name="Schreiber L."/>
        </authorList>
    </citation>
    <scope>NUCLEOTIDE SEQUENCE [LARGE SCALE GENOMIC DNA]</scope>
    <source>
        <strain evidence="14">DSM 10523 / SB164P1</strain>
    </source>
</reference>
<sequence length="763" mass="85491">MFDLGLKQKALISILGIFTLFSLLFTATYIPFQNQISDYILDRNKLLIQTLIERDKDPIANEIFDHSDKSIKIRLKDMLRVDGVLLISVHDKKGEIIAFEGPTTSPDELTIPTRVLTRGGTDSNISQWQDHTVLQYFYEIKAIGERMGFIQVYFLLDDMMRYKQYSFIFLMVFLTSILLTLGSAGNYLLSKMVTEPIITLRDLMLKIQAGDFKQRMDIHRADEFGELASSFNGMVNNLDASYSEIKQKTDQIQSMRSYLKNIIDSMSSMVISVDQYAKITALNQAALNFMGMDEQEGIGKNICSFIPLFEQYRSNVQDVIQTGTPLELYQQKLAENQEKLYAIFISPLTADAQGAVIRIDDVSELHEKDEQLKQAQKMETIGTLAGGIAHDFNNILSGIVGTASLLKYTMESGKLDDKTLNKSIGTIEISSRRASELVKQLLALSRKQEMSIGKIDLNESIRHVVNICRNSFDKSIEIREIYEHELAMSNADSSQIEQVLLNICINASHAMTIMHRDHNDWGGILSLSVTSFLADKLFCERHSNAVEGNYWCITVVDSGVGMDDTTIKKIFDPFYTTKEYGLGTGLGLSIVYSTIRQHNGIVEVSSKPGNGTTFSIYLLSAEREDGSSATDVQSEATGLTFGSGTILVIDDEAIVRNMAELILRQAGYTVLLAKDGEEGLQLFREKSSEISAVLLDLVMPKMHGHEVYRHLKEQDPEVKVLMVSGFIHDERARKALSMGVQGFLQKPYTLASLTDAIDTLLHS</sequence>
<dbReference type="NCBIfam" id="TIGR00229">
    <property type="entry name" value="sensory_box"/>
    <property type="match status" value="1"/>
</dbReference>
<evidence type="ECO:0000313" key="13">
    <source>
        <dbReference type="EMBL" id="AGF77274.1"/>
    </source>
</evidence>
<dbReference type="KEGG" id="dsf:UWK_00694"/>
<dbReference type="Gene3D" id="3.30.450.20">
    <property type="entry name" value="PAS domain"/>
    <property type="match status" value="1"/>
</dbReference>
<dbReference type="SUPFAM" id="SSF52172">
    <property type="entry name" value="CheY-like"/>
    <property type="match status" value="1"/>
</dbReference>
<dbReference type="InterPro" id="IPR003660">
    <property type="entry name" value="HAMP_dom"/>
</dbReference>
<dbReference type="InterPro" id="IPR013656">
    <property type="entry name" value="PAS_4"/>
</dbReference>
<keyword evidence="8" id="KW-1133">Transmembrane helix</keyword>
<dbReference type="InterPro" id="IPR003594">
    <property type="entry name" value="HATPase_dom"/>
</dbReference>
<evidence type="ECO:0000259" key="10">
    <source>
        <dbReference type="PROSITE" id="PS50110"/>
    </source>
</evidence>
<organism evidence="13 14">
    <name type="scientific">Desulfocapsa sulfexigens (strain DSM 10523 / SB164P1)</name>
    <dbReference type="NCBI Taxonomy" id="1167006"/>
    <lineage>
        <taxon>Bacteria</taxon>
        <taxon>Pseudomonadati</taxon>
        <taxon>Thermodesulfobacteriota</taxon>
        <taxon>Desulfobulbia</taxon>
        <taxon>Desulfobulbales</taxon>
        <taxon>Desulfocapsaceae</taxon>
        <taxon>Desulfocapsa</taxon>
    </lineage>
</organism>
<dbReference type="Gene3D" id="6.10.340.10">
    <property type="match status" value="1"/>
</dbReference>
<dbReference type="SUPFAM" id="SSF47384">
    <property type="entry name" value="Homodimeric domain of signal transducing histidine kinase"/>
    <property type="match status" value="1"/>
</dbReference>
<accession>M1NBU1</accession>
<feature type="domain" description="PAS" evidence="11">
    <location>
        <begin position="255"/>
        <end position="301"/>
    </location>
</feature>
<dbReference type="Pfam" id="PF02518">
    <property type="entry name" value="HATPase_c"/>
    <property type="match status" value="1"/>
</dbReference>
<dbReference type="CDD" id="cd00082">
    <property type="entry name" value="HisKA"/>
    <property type="match status" value="1"/>
</dbReference>
<dbReference type="EC" id="2.7.13.3" evidence="3"/>
<comment type="catalytic activity">
    <reaction evidence="1">
        <text>ATP + protein L-histidine = ADP + protein N-phospho-L-histidine.</text>
        <dbReference type="EC" id="2.7.13.3"/>
    </reaction>
</comment>
<dbReference type="SMART" id="SM00304">
    <property type="entry name" value="HAMP"/>
    <property type="match status" value="1"/>
</dbReference>
<dbReference type="HOGENOM" id="CLU_000445_114_51_7"/>
<keyword evidence="14" id="KW-1185">Reference proteome</keyword>
<evidence type="ECO:0000256" key="7">
    <source>
        <dbReference type="PROSITE-ProRule" id="PRU00169"/>
    </source>
</evidence>
<dbReference type="EMBL" id="CP003985">
    <property type="protein sequence ID" value="AGF77274.1"/>
    <property type="molecule type" value="Genomic_DNA"/>
</dbReference>
<evidence type="ECO:0000256" key="1">
    <source>
        <dbReference type="ARBA" id="ARBA00000085"/>
    </source>
</evidence>
<dbReference type="Pfam" id="PF00512">
    <property type="entry name" value="HisKA"/>
    <property type="match status" value="1"/>
</dbReference>
<evidence type="ECO:0000256" key="8">
    <source>
        <dbReference type="SAM" id="Phobius"/>
    </source>
</evidence>
<dbReference type="AlphaFoldDB" id="M1NBU1"/>
<dbReference type="SMART" id="SM00387">
    <property type="entry name" value="HATPase_c"/>
    <property type="match status" value="1"/>
</dbReference>
<keyword evidence="4 7" id="KW-0597">Phosphoprotein</keyword>
<dbReference type="Proteomes" id="UP000011721">
    <property type="component" value="Chromosome"/>
</dbReference>
<dbReference type="PROSITE" id="PS50110">
    <property type="entry name" value="RESPONSE_REGULATORY"/>
    <property type="match status" value="1"/>
</dbReference>
<dbReference type="CDD" id="cd00130">
    <property type="entry name" value="PAS"/>
    <property type="match status" value="1"/>
</dbReference>
<feature type="modified residue" description="4-aspartylphosphate" evidence="7">
    <location>
        <position position="696"/>
    </location>
</feature>
<evidence type="ECO:0000256" key="3">
    <source>
        <dbReference type="ARBA" id="ARBA00012438"/>
    </source>
</evidence>
<dbReference type="InterPro" id="IPR011006">
    <property type="entry name" value="CheY-like_superfamily"/>
</dbReference>
<dbReference type="InterPro" id="IPR003661">
    <property type="entry name" value="HisK_dim/P_dom"/>
</dbReference>
<dbReference type="PRINTS" id="PR00344">
    <property type="entry name" value="BCTRLSENSOR"/>
</dbReference>
<dbReference type="SUPFAM" id="SSF55874">
    <property type="entry name" value="ATPase domain of HSP90 chaperone/DNA topoisomerase II/histidine kinase"/>
    <property type="match status" value="1"/>
</dbReference>
<dbReference type="SMART" id="SM00091">
    <property type="entry name" value="PAS"/>
    <property type="match status" value="1"/>
</dbReference>
<dbReference type="PATRIC" id="fig|1167006.5.peg.790"/>
<evidence type="ECO:0000256" key="2">
    <source>
        <dbReference type="ARBA" id="ARBA00004370"/>
    </source>
</evidence>
<name>M1NBU1_DESSD</name>
<evidence type="ECO:0000313" key="14">
    <source>
        <dbReference type="Proteomes" id="UP000011721"/>
    </source>
</evidence>
<keyword evidence="8" id="KW-0472">Membrane</keyword>
<dbReference type="Gene3D" id="3.40.50.2300">
    <property type="match status" value="1"/>
</dbReference>
<dbReference type="PROSITE" id="PS50112">
    <property type="entry name" value="PAS"/>
    <property type="match status" value="1"/>
</dbReference>
<dbReference type="STRING" id="1167006.UWK_00694"/>
<dbReference type="GO" id="GO:0016020">
    <property type="term" value="C:membrane"/>
    <property type="evidence" value="ECO:0007669"/>
    <property type="project" value="UniProtKB-SubCell"/>
</dbReference>
<evidence type="ECO:0000256" key="5">
    <source>
        <dbReference type="ARBA" id="ARBA00022679"/>
    </source>
</evidence>